<feature type="domain" description="4Fe-4S ferredoxin-type" evidence="8">
    <location>
        <begin position="249"/>
        <end position="278"/>
    </location>
</feature>
<dbReference type="EMBL" id="RAPN01000001">
    <property type="protein sequence ID" value="RKD89967.1"/>
    <property type="molecule type" value="Genomic_DNA"/>
</dbReference>
<keyword evidence="3" id="KW-0479">Metal-binding</keyword>
<evidence type="ECO:0000313" key="10">
    <source>
        <dbReference type="Proteomes" id="UP000283387"/>
    </source>
</evidence>
<feature type="transmembrane region" description="Helical" evidence="7">
    <location>
        <begin position="207"/>
        <end position="226"/>
    </location>
</feature>
<dbReference type="PROSITE" id="PS00198">
    <property type="entry name" value="4FE4S_FER_1"/>
    <property type="match status" value="2"/>
</dbReference>
<feature type="transmembrane region" description="Helical" evidence="7">
    <location>
        <begin position="49"/>
        <end position="72"/>
    </location>
</feature>
<evidence type="ECO:0000256" key="6">
    <source>
        <dbReference type="ARBA" id="ARBA00023014"/>
    </source>
</evidence>
<feature type="transmembrane region" description="Helical" evidence="7">
    <location>
        <begin position="117"/>
        <end position="137"/>
    </location>
</feature>
<evidence type="ECO:0000256" key="3">
    <source>
        <dbReference type="ARBA" id="ARBA00022723"/>
    </source>
</evidence>
<dbReference type="GO" id="GO:0046872">
    <property type="term" value="F:metal ion binding"/>
    <property type="evidence" value="ECO:0007669"/>
    <property type="project" value="UniProtKB-KW"/>
</dbReference>
<proteinExistence type="predicted"/>
<dbReference type="PANTHER" id="PTHR30176">
    <property type="entry name" value="FERREDOXIN-TYPE PROTEIN NAPH"/>
    <property type="match status" value="1"/>
</dbReference>
<feature type="transmembrane region" description="Helical" evidence="7">
    <location>
        <begin position="367"/>
        <end position="387"/>
    </location>
</feature>
<dbReference type="Pfam" id="PF12801">
    <property type="entry name" value="Fer4_5"/>
    <property type="match status" value="2"/>
</dbReference>
<evidence type="ECO:0000256" key="5">
    <source>
        <dbReference type="ARBA" id="ARBA00023004"/>
    </source>
</evidence>
<keyword evidence="1" id="KW-0813">Transport</keyword>
<evidence type="ECO:0000256" key="1">
    <source>
        <dbReference type="ARBA" id="ARBA00022448"/>
    </source>
</evidence>
<feature type="transmembrane region" description="Helical" evidence="7">
    <location>
        <begin position="169"/>
        <end position="187"/>
    </location>
</feature>
<dbReference type="Gene3D" id="3.30.70.20">
    <property type="match status" value="1"/>
</dbReference>
<keyword evidence="2" id="KW-0004">4Fe-4S</keyword>
<keyword evidence="6" id="KW-0411">Iron-sulfur</keyword>
<dbReference type="PANTHER" id="PTHR30176:SF3">
    <property type="entry name" value="FERREDOXIN-TYPE PROTEIN NAPH"/>
    <property type="match status" value="1"/>
</dbReference>
<evidence type="ECO:0000256" key="7">
    <source>
        <dbReference type="SAM" id="Phobius"/>
    </source>
</evidence>
<dbReference type="PROSITE" id="PS51379">
    <property type="entry name" value="4FE4S_FER_2"/>
    <property type="match status" value="2"/>
</dbReference>
<evidence type="ECO:0000256" key="4">
    <source>
        <dbReference type="ARBA" id="ARBA00022982"/>
    </source>
</evidence>
<dbReference type="RefSeq" id="WP_120271409.1">
    <property type="nucleotide sequence ID" value="NZ_RAPN01000001.1"/>
</dbReference>
<keyword evidence="7" id="KW-0812">Transmembrane</keyword>
<evidence type="ECO:0000313" key="9">
    <source>
        <dbReference type="EMBL" id="RKD89967.1"/>
    </source>
</evidence>
<dbReference type="InterPro" id="IPR051684">
    <property type="entry name" value="Electron_Trans/Redox"/>
</dbReference>
<protein>
    <submittedName>
        <fullName evidence="9">4Fe-4S binding protein</fullName>
    </submittedName>
</protein>
<dbReference type="SUPFAM" id="SSF46548">
    <property type="entry name" value="alpha-helical ferredoxin"/>
    <property type="match status" value="1"/>
</dbReference>
<organism evidence="9 10">
    <name type="scientific">Mangrovibacterium diazotrophicum</name>
    <dbReference type="NCBI Taxonomy" id="1261403"/>
    <lineage>
        <taxon>Bacteria</taxon>
        <taxon>Pseudomonadati</taxon>
        <taxon>Bacteroidota</taxon>
        <taxon>Bacteroidia</taxon>
        <taxon>Marinilabiliales</taxon>
        <taxon>Prolixibacteraceae</taxon>
        <taxon>Mangrovibacterium</taxon>
    </lineage>
</organism>
<keyword evidence="4" id="KW-0249">Electron transport</keyword>
<keyword evidence="7" id="KW-0472">Membrane</keyword>
<dbReference type="InterPro" id="IPR017900">
    <property type="entry name" value="4Fe4S_Fe_S_CS"/>
</dbReference>
<sequence length="429" mass="48505">MSQRIIKMLLAGVMFCLTLSGFAQQQRFPKPEFETGYSQPPTQQPLPRAIFLEYLDVAVLIGALLLVSWFVLKKRSRQGVLWTSVFSLLYFGFYREGCICAIGSIQNVALATFDPTYVLPLTALLFFLIPLITALFAGRTFCAGVCPLGAIQDLVAFRPIELPRWLQKVLGLIPYLYLSLAVLYAATKSEFLICRYDPFVGFFRFDGTFQMLLLGGLFLIVGVFVARPYCRFFCPYGVLLGWMSSFSKKHLTITPTACIQCKLCANSCPFGAIEEPDLEEGKRRPNVNRLLKYLILIPAWMLIGGLAGSMLHGTLSKFNKTVYLAEMIVENPDVRYDQENIDARTFMQAGKTMDQLVADAQKIKSQFYWGGWIAGAFMGLVIGLVLVNLSSYRRRNDYEPDKTNCLSCGRCMDYCPVKQETEHENDFRR</sequence>
<dbReference type="Proteomes" id="UP000283387">
    <property type="component" value="Unassembled WGS sequence"/>
</dbReference>
<dbReference type="GO" id="GO:0005886">
    <property type="term" value="C:plasma membrane"/>
    <property type="evidence" value="ECO:0007669"/>
    <property type="project" value="TreeGrafter"/>
</dbReference>
<feature type="transmembrane region" description="Helical" evidence="7">
    <location>
        <begin position="79"/>
        <end position="105"/>
    </location>
</feature>
<gene>
    <name evidence="9" type="ORF">BC643_0301</name>
</gene>
<keyword evidence="5" id="KW-0408">Iron</keyword>
<name>A0A419W3B8_9BACT</name>
<dbReference type="InterPro" id="IPR017896">
    <property type="entry name" value="4Fe4S_Fe-S-bd"/>
</dbReference>
<dbReference type="SUPFAM" id="SSF54862">
    <property type="entry name" value="4Fe-4S ferredoxins"/>
    <property type="match status" value="1"/>
</dbReference>
<keyword evidence="10" id="KW-1185">Reference proteome</keyword>
<feature type="domain" description="4Fe-4S ferredoxin-type" evidence="8">
    <location>
        <begin position="396"/>
        <end position="426"/>
    </location>
</feature>
<accession>A0A419W3B8</accession>
<reference evidence="9 10" key="1">
    <citation type="submission" date="2018-09" db="EMBL/GenBank/DDBJ databases">
        <title>Genomic Encyclopedia of Archaeal and Bacterial Type Strains, Phase II (KMG-II): from individual species to whole genera.</title>
        <authorList>
            <person name="Goeker M."/>
        </authorList>
    </citation>
    <scope>NUCLEOTIDE SEQUENCE [LARGE SCALE GENOMIC DNA]</scope>
    <source>
        <strain evidence="9 10">DSM 27148</strain>
    </source>
</reference>
<keyword evidence="7" id="KW-1133">Transmembrane helix</keyword>
<comment type="caution">
    <text evidence="9">The sequence shown here is derived from an EMBL/GenBank/DDBJ whole genome shotgun (WGS) entry which is preliminary data.</text>
</comment>
<evidence type="ECO:0000256" key="2">
    <source>
        <dbReference type="ARBA" id="ARBA00022485"/>
    </source>
</evidence>
<dbReference type="OrthoDB" id="9806398at2"/>
<feature type="transmembrane region" description="Helical" evidence="7">
    <location>
        <begin position="290"/>
        <end position="311"/>
    </location>
</feature>
<dbReference type="AlphaFoldDB" id="A0A419W3B8"/>
<dbReference type="GO" id="GO:0051539">
    <property type="term" value="F:4 iron, 4 sulfur cluster binding"/>
    <property type="evidence" value="ECO:0007669"/>
    <property type="project" value="UniProtKB-KW"/>
</dbReference>
<evidence type="ECO:0000259" key="8">
    <source>
        <dbReference type="PROSITE" id="PS51379"/>
    </source>
</evidence>